<dbReference type="PRINTS" id="PR00452">
    <property type="entry name" value="SH3DOMAIN"/>
</dbReference>
<dbReference type="GeneID" id="89954926"/>
<dbReference type="InterPro" id="IPR007461">
    <property type="entry name" value="Ysc84_actin-binding"/>
</dbReference>
<evidence type="ECO:0000313" key="7">
    <source>
        <dbReference type="Proteomes" id="UP001304243"/>
    </source>
</evidence>
<dbReference type="GO" id="GO:0030479">
    <property type="term" value="C:actin cortical patch"/>
    <property type="evidence" value="ECO:0007669"/>
    <property type="project" value="TreeGrafter"/>
</dbReference>
<dbReference type="PANTHER" id="PTHR15629:SF2">
    <property type="entry name" value="SH3 DOMAIN-CONTAINING YSC84-LIKE PROTEIN 1"/>
    <property type="match status" value="1"/>
</dbReference>
<dbReference type="InterPro" id="IPR001452">
    <property type="entry name" value="SH3_domain"/>
</dbReference>
<dbReference type="CDD" id="cd11525">
    <property type="entry name" value="SYLF_SH3YL1_like"/>
    <property type="match status" value="1"/>
</dbReference>
<comment type="caution">
    <text evidence="6">The sequence shown here is derived from an EMBL/GenBank/DDBJ whole genome shotgun (WGS) entry which is preliminary data.</text>
</comment>
<evidence type="ECO:0000259" key="5">
    <source>
        <dbReference type="PROSITE" id="PS50002"/>
    </source>
</evidence>
<dbReference type="InterPro" id="IPR036028">
    <property type="entry name" value="SH3-like_dom_sf"/>
</dbReference>
<dbReference type="Pfam" id="PF00018">
    <property type="entry name" value="SH3_1"/>
    <property type="match status" value="1"/>
</dbReference>
<dbReference type="GO" id="GO:0051017">
    <property type="term" value="P:actin filament bundle assembly"/>
    <property type="evidence" value="ECO:0007669"/>
    <property type="project" value="TreeGrafter"/>
</dbReference>
<dbReference type="Pfam" id="PF04366">
    <property type="entry name" value="Ysc84"/>
    <property type="match status" value="1"/>
</dbReference>
<dbReference type="Gene3D" id="2.30.30.40">
    <property type="entry name" value="SH3 Domains"/>
    <property type="match status" value="1"/>
</dbReference>
<dbReference type="RefSeq" id="XP_064682936.1">
    <property type="nucleotide sequence ID" value="XM_064830434.1"/>
</dbReference>
<feature type="domain" description="SH3" evidence="5">
    <location>
        <begin position="368"/>
        <end position="427"/>
    </location>
</feature>
<dbReference type="GO" id="GO:0051015">
    <property type="term" value="F:actin filament binding"/>
    <property type="evidence" value="ECO:0007669"/>
    <property type="project" value="TreeGrafter"/>
</dbReference>
<dbReference type="FunFam" id="2.30.30.40:FF:000100">
    <property type="entry name" value="SH3 domain-containing YSC84-like protein 1"/>
    <property type="match status" value="1"/>
</dbReference>
<dbReference type="PANTHER" id="PTHR15629">
    <property type="entry name" value="SH3YL1 PROTEIN"/>
    <property type="match status" value="1"/>
</dbReference>
<accession>A0AAN7DKF6</accession>
<dbReference type="AlphaFoldDB" id="A0AAN7DKF6"/>
<proteinExistence type="inferred from homology"/>
<dbReference type="PROSITE" id="PS50002">
    <property type="entry name" value="SH3"/>
    <property type="match status" value="1"/>
</dbReference>
<feature type="compositionally biased region" description="Low complexity" evidence="4">
    <location>
        <begin position="304"/>
        <end position="327"/>
    </location>
</feature>
<dbReference type="SMART" id="SM00326">
    <property type="entry name" value="SH3"/>
    <property type="match status" value="1"/>
</dbReference>
<keyword evidence="2 3" id="KW-0728">SH3 domain</keyword>
<dbReference type="EMBL" id="JASEJX010000014">
    <property type="protein sequence ID" value="KAK4516270.1"/>
    <property type="molecule type" value="Genomic_DNA"/>
</dbReference>
<evidence type="ECO:0000313" key="6">
    <source>
        <dbReference type="EMBL" id="KAK4516270.1"/>
    </source>
</evidence>
<dbReference type="InterPro" id="IPR051702">
    <property type="entry name" value="SH3_domain_YSC84-like"/>
</dbReference>
<reference evidence="6 7" key="1">
    <citation type="submission" date="2022-11" db="EMBL/GenBank/DDBJ databases">
        <title>Mucor velutinosus strain NIH1002 WGS.</title>
        <authorList>
            <person name="Subramanian P."/>
            <person name="Mullikin J.C."/>
            <person name="Segre J.A."/>
            <person name="Zelazny A.M."/>
        </authorList>
    </citation>
    <scope>NUCLEOTIDE SEQUENCE [LARGE SCALE GENOMIC DNA]</scope>
    <source>
        <strain evidence="6 7">NIH1002</strain>
    </source>
</reference>
<name>A0AAN7DKF6_9FUNG</name>
<dbReference type="GO" id="GO:0035091">
    <property type="term" value="F:phosphatidylinositol binding"/>
    <property type="evidence" value="ECO:0007669"/>
    <property type="project" value="TreeGrafter"/>
</dbReference>
<dbReference type="SUPFAM" id="SSF50044">
    <property type="entry name" value="SH3-domain"/>
    <property type="match status" value="1"/>
</dbReference>
<evidence type="ECO:0000256" key="2">
    <source>
        <dbReference type="ARBA" id="ARBA00022443"/>
    </source>
</evidence>
<keyword evidence="7" id="KW-1185">Reference proteome</keyword>
<sequence>MKKKFSMPTSINSPLPTSLAGECKKATKILNAFVDPGEGLDKIIPSSILEKAQGLAIFTVLKAGFLFSGRAGSGLVVARLPDGSWSAPSAIITGGMGAGGQIGAELTDFVLVLNTKEAVKTFSHFGNITLGGNVSIAAGPVGRNAEASGSATLKHISAIYSYSKTRGLFAGVSLEGSVIFTRNDANEKLYGERVTAKELLNGTVAPPREADSLYRALNAKFHTLGSTGAMYQRTIQHEESKGNTYKSTSISAPGTLRIPGVRQVAGGYGAPMIAPPAPQQDQLYKHNTAPSVPYQPHPPPSPIPTYNINNNYSNSAASNYTNNTTYSKPDYKQAVPPPLYEGQQLSFSRDIKKSVAVPPPPPPPSQHSKPQRARALYAFTSEQEGDLTFQAGDIITVTEKTESQEDWWTGRLNGQLGSFPANYVELI</sequence>
<evidence type="ECO:0000256" key="3">
    <source>
        <dbReference type="PROSITE-ProRule" id="PRU00192"/>
    </source>
</evidence>
<evidence type="ECO:0000256" key="1">
    <source>
        <dbReference type="ARBA" id="ARBA00007761"/>
    </source>
</evidence>
<dbReference type="InterPro" id="IPR033643">
    <property type="entry name" value="SYLF_SH3YL1-like"/>
</dbReference>
<organism evidence="6 7">
    <name type="scientific">Mucor velutinosus</name>
    <dbReference type="NCBI Taxonomy" id="708070"/>
    <lineage>
        <taxon>Eukaryota</taxon>
        <taxon>Fungi</taxon>
        <taxon>Fungi incertae sedis</taxon>
        <taxon>Mucoromycota</taxon>
        <taxon>Mucoromycotina</taxon>
        <taxon>Mucoromycetes</taxon>
        <taxon>Mucorales</taxon>
        <taxon>Mucorineae</taxon>
        <taxon>Mucoraceae</taxon>
        <taxon>Mucor</taxon>
    </lineage>
</organism>
<protein>
    <recommendedName>
        <fullName evidence="5">SH3 domain-containing protein</fullName>
    </recommendedName>
</protein>
<comment type="similarity">
    <text evidence="1">Belongs to the SH3YL1 family.</text>
</comment>
<feature type="region of interest" description="Disordered" evidence="4">
    <location>
        <begin position="271"/>
        <end position="338"/>
    </location>
</feature>
<dbReference type="GO" id="GO:0051666">
    <property type="term" value="P:actin cortical patch localization"/>
    <property type="evidence" value="ECO:0007669"/>
    <property type="project" value="TreeGrafter"/>
</dbReference>
<evidence type="ECO:0000256" key="4">
    <source>
        <dbReference type="SAM" id="MobiDB-lite"/>
    </source>
</evidence>
<dbReference type="Proteomes" id="UP001304243">
    <property type="component" value="Unassembled WGS sequence"/>
</dbReference>
<gene>
    <name evidence="6" type="ORF">ATC70_011240</name>
</gene>
<feature type="compositionally biased region" description="Pro residues" evidence="4">
    <location>
        <begin position="293"/>
        <end position="303"/>
    </location>
</feature>